<gene>
    <name evidence="1" type="ORF">CAEBREN_15914</name>
</gene>
<protein>
    <submittedName>
        <fullName evidence="1">Uncharacterized protein</fullName>
    </submittedName>
</protein>
<evidence type="ECO:0000313" key="1">
    <source>
        <dbReference type="EMBL" id="EGT48661.1"/>
    </source>
</evidence>
<dbReference type="EMBL" id="GL379823">
    <property type="protein sequence ID" value="EGT48661.1"/>
    <property type="molecule type" value="Genomic_DNA"/>
</dbReference>
<dbReference type="Proteomes" id="UP000008068">
    <property type="component" value="Unassembled WGS sequence"/>
</dbReference>
<dbReference type="InParanoid" id="G0N028"/>
<reference evidence="2" key="1">
    <citation type="submission" date="2011-07" db="EMBL/GenBank/DDBJ databases">
        <authorList>
            <consortium name="Caenorhabditis brenneri Sequencing and Analysis Consortium"/>
            <person name="Wilson R.K."/>
        </authorList>
    </citation>
    <scope>NUCLEOTIDE SEQUENCE [LARGE SCALE GENOMIC DNA]</scope>
    <source>
        <strain evidence="2">PB2801</strain>
    </source>
</reference>
<proteinExistence type="predicted"/>
<accession>G0N028</accession>
<evidence type="ECO:0000313" key="2">
    <source>
        <dbReference type="Proteomes" id="UP000008068"/>
    </source>
</evidence>
<organism evidence="2">
    <name type="scientific">Caenorhabditis brenneri</name>
    <name type="common">Nematode worm</name>
    <dbReference type="NCBI Taxonomy" id="135651"/>
    <lineage>
        <taxon>Eukaryota</taxon>
        <taxon>Metazoa</taxon>
        <taxon>Ecdysozoa</taxon>
        <taxon>Nematoda</taxon>
        <taxon>Chromadorea</taxon>
        <taxon>Rhabditida</taxon>
        <taxon>Rhabditina</taxon>
        <taxon>Rhabditomorpha</taxon>
        <taxon>Rhabditoidea</taxon>
        <taxon>Rhabditidae</taxon>
        <taxon>Peloderinae</taxon>
        <taxon>Caenorhabditis</taxon>
    </lineage>
</organism>
<dbReference type="AlphaFoldDB" id="G0N028"/>
<sequence length="32" mass="3694">MFWRSTATSLTDIETLPKIKGHCQKLVFRSQA</sequence>
<name>G0N028_CAEBE</name>
<dbReference type="HOGENOM" id="CLU_3392685_0_0_1"/>
<keyword evidence="2" id="KW-1185">Reference proteome</keyword>